<dbReference type="Gene3D" id="3.30.70.330">
    <property type="match status" value="1"/>
</dbReference>
<protein>
    <recommendedName>
        <fullName evidence="5">RRM domain-containing protein</fullName>
    </recommendedName>
</protein>
<feature type="domain" description="RRM" evidence="5">
    <location>
        <begin position="256"/>
        <end position="330"/>
    </location>
</feature>
<organism evidence="6 7">
    <name type="scientific">Marmota marmota marmota</name>
    <name type="common">Alpine marmot</name>
    <dbReference type="NCBI Taxonomy" id="9994"/>
    <lineage>
        <taxon>Eukaryota</taxon>
        <taxon>Metazoa</taxon>
        <taxon>Chordata</taxon>
        <taxon>Craniata</taxon>
        <taxon>Vertebrata</taxon>
        <taxon>Euteleostomi</taxon>
        <taxon>Mammalia</taxon>
        <taxon>Eutheria</taxon>
        <taxon>Euarchontoglires</taxon>
        <taxon>Glires</taxon>
        <taxon>Rodentia</taxon>
        <taxon>Sciuromorpha</taxon>
        <taxon>Sciuridae</taxon>
        <taxon>Xerinae</taxon>
        <taxon>Marmotini</taxon>
        <taxon>Marmota</taxon>
    </lineage>
</organism>
<reference evidence="6" key="2">
    <citation type="submission" date="2025-09" db="UniProtKB">
        <authorList>
            <consortium name="Ensembl"/>
        </authorList>
    </citation>
    <scope>IDENTIFICATION</scope>
</reference>
<dbReference type="Ensembl" id="ENSMMMT00000007966.1">
    <property type="protein sequence ID" value="ENSMMMP00000007009.1"/>
    <property type="gene ID" value="ENSMMMG00000006280.1"/>
</dbReference>
<dbReference type="InterPro" id="IPR034922">
    <property type="entry name" value="REX1-like_exo"/>
</dbReference>
<evidence type="ECO:0000256" key="4">
    <source>
        <dbReference type="PROSITE-ProRule" id="PRU00176"/>
    </source>
</evidence>
<name>A0A8C6EPZ7_MARMA</name>
<evidence type="ECO:0000313" key="7">
    <source>
        <dbReference type="Proteomes" id="UP000694407"/>
    </source>
</evidence>
<evidence type="ECO:0000256" key="3">
    <source>
        <dbReference type="ARBA" id="ARBA00022839"/>
    </source>
</evidence>
<dbReference type="PROSITE" id="PS50102">
    <property type="entry name" value="RRM"/>
    <property type="match status" value="1"/>
</dbReference>
<dbReference type="SUPFAM" id="SSF54928">
    <property type="entry name" value="RNA-binding domain, RBD"/>
    <property type="match status" value="1"/>
</dbReference>
<dbReference type="GeneTree" id="ENSGT00940000161162"/>
<dbReference type="Pfam" id="PF00076">
    <property type="entry name" value="RRM_1"/>
    <property type="match status" value="1"/>
</dbReference>
<dbReference type="PANTHER" id="PTHR12801">
    <property type="entry name" value="RNA EXONUCLEASE REXO1 / RECO3 FAMILY MEMBER-RELATED"/>
    <property type="match status" value="1"/>
</dbReference>
<dbReference type="PANTHER" id="PTHR12801:SF82">
    <property type="entry name" value="RNA EXONUCLEASE 5"/>
    <property type="match status" value="1"/>
</dbReference>
<dbReference type="Gene3D" id="3.30.420.10">
    <property type="entry name" value="Ribonuclease H-like superfamily/Ribonuclease H"/>
    <property type="match status" value="1"/>
</dbReference>
<accession>A0A8C6EPZ7</accession>
<dbReference type="Proteomes" id="UP000694407">
    <property type="component" value="Unplaced"/>
</dbReference>
<dbReference type="GO" id="GO:0005634">
    <property type="term" value="C:nucleus"/>
    <property type="evidence" value="ECO:0007669"/>
    <property type="project" value="TreeGrafter"/>
</dbReference>
<keyword evidence="3" id="KW-0269">Exonuclease</keyword>
<evidence type="ECO:0000313" key="6">
    <source>
        <dbReference type="Ensembl" id="ENSMMMP00000007009.1"/>
    </source>
</evidence>
<keyword evidence="1" id="KW-0540">Nuclease</keyword>
<dbReference type="SUPFAM" id="SSF53098">
    <property type="entry name" value="Ribonuclease H-like"/>
    <property type="match status" value="1"/>
</dbReference>
<dbReference type="InterPro" id="IPR036397">
    <property type="entry name" value="RNaseH_sf"/>
</dbReference>
<keyword evidence="2" id="KW-0378">Hydrolase</keyword>
<evidence type="ECO:0000259" key="5">
    <source>
        <dbReference type="PROSITE" id="PS50102"/>
    </source>
</evidence>
<dbReference type="CDD" id="cd06145">
    <property type="entry name" value="REX1_like"/>
    <property type="match status" value="1"/>
</dbReference>
<dbReference type="InterPro" id="IPR047021">
    <property type="entry name" value="REXO1/3/4-like"/>
</dbReference>
<dbReference type="InterPro" id="IPR035979">
    <property type="entry name" value="RBD_domain_sf"/>
</dbReference>
<proteinExistence type="predicted"/>
<dbReference type="InterPro" id="IPR013520">
    <property type="entry name" value="Ribonucl_H"/>
</dbReference>
<dbReference type="SMART" id="SM00360">
    <property type="entry name" value="RRM"/>
    <property type="match status" value="1"/>
</dbReference>
<dbReference type="InterPro" id="IPR012337">
    <property type="entry name" value="RNaseH-like_sf"/>
</dbReference>
<keyword evidence="7" id="KW-1185">Reference proteome</keyword>
<reference evidence="6" key="1">
    <citation type="submission" date="2025-08" db="UniProtKB">
        <authorList>
            <consortium name="Ensembl"/>
        </authorList>
    </citation>
    <scope>IDENTIFICATION</scope>
</reference>
<dbReference type="SMART" id="SM00479">
    <property type="entry name" value="EXOIII"/>
    <property type="match status" value="1"/>
</dbReference>
<dbReference type="FunFam" id="3.30.420.10:FF:000175">
    <property type="entry name" value="RNA exonuclease 5"/>
    <property type="match status" value="1"/>
</dbReference>
<dbReference type="InterPro" id="IPR000504">
    <property type="entry name" value="RRM_dom"/>
</dbReference>
<dbReference type="AlphaFoldDB" id="A0A8C6EPZ7"/>
<dbReference type="Pfam" id="PF00929">
    <property type="entry name" value="RNase_T"/>
    <property type="match status" value="1"/>
</dbReference>
<keyword evidence="4" id="KW-0694">RNA-binding</keyword>
<dbReference type="FunFam" id="3.30.70.330:FF:000358">
    <property type="entry name" value="RNA exonuclease 5 isoform X1"/>
    <property type="match status" value="1"/>
</dbReference>
<evidence type="ECO:0000256" key="1">
    <source>
        <dbReference type="ARBA" id="ARBA00022722"/>
    </source>
</evidence>
<dbReference type="GO" id="GO:0004527">
    <property type="term" value="F:exonuclease activity"/>
    <property type="evidence" value="ECO:0007669"/>
    <property type="project" value="UniProtKB-KW"/>
</dbReference>
<evidence type="ECO:0000256" key="2">
    <source>
        <dbReference type="ARBA" id="ARBA00022801"/>
    </source>
</evidence>
<dbReference type="GO" id="GO:0003723">
    <property type="term" value="F:RNA binding"/>
    <property type="evidence" value="ECO:0007669"/>
    <property type="project" value="UniProtKB-UniRule"/>
</dbReference>
<dbReference type="InterPro" id="IPR012677">
    <property type="entry name" value="Nucleotide-bd_a/b_plait_sf"/>
</dbReference>
<sequence>MKTFDFPLQENSPLFGLDGEMCIMSKGRELTRISLVAEGGSCLMDELVKPVEIVDYATCYSGITEEMLKLVTTKLKDVQRQLKALLPPDAVLVGHSLDVDLRALNMIHPYVIDTSLLYAREWGRRFKLKFLAKAILGKDIQCSERDGHDATEDATATLELAQYFLKYGPKKIKSFSTHTKVHQKLLFVSERQMILNSLLLKIVKLLSAFQTEVFEQARRQVRLYPFSIIQFSFEPFSPLLTEEMNKRMRIKWTEMSTIYAGPLSKDCNLSALKRLFRSFGPFHTMTAVLETHQPPLSIQYEVLEAAQLAIESLNGVLVEGVNIKVQIPVTELTLDCDTLVNELEGDPENQDTIHLSGVSKNFLGHTQELPNLFGGLKALILPTDAKSGRQEKYCFLKFKTCVPGPIMLGRLWVG</sequence>